<keyword evidence="5" id="KW-0694">RNA-binding</keyword>
<keyword evidence="2 5" id="KW-0689">Ribosomal protein</keyword>
<proteinExistence type="inferred from homology"/>
<evidence type="ECO:0000256" key="3">
    <source>
        <dbReference type="ARBA" id="ARBA00023274"/>
    </source>
</evidence>
<evidence type="ECO:0000259" key="6">
    <source>
        <dbReference type="SMART" id="SM00739"/>
    </source>
</evidence>
<dbReference type="InterPro" id="IPR041988">
    <property type="entry name" value="Ribosomal_uL24_KOW"/>
</dbReference>
<keyword evidence="5" id="KW-0699">rRNA-binding</keyword>
<reference evidence="7 8" key="1">
    <citation type="submission" date="2019-02" db="EMBL/GenBank/DDBJ databases">
        <title>Deep-cultivation of Planctomycetes and their phenomic and genomic characterization uncovers novel biology.</title>
        <authorList>
            <person name="Wiegand S."/>
            <person name="Jogler M."/>
            <person name="Boedeker C."/>
            <person name="Pinto D."/>
            <person name="Vollmers J."/>
            <person name="Rivas-Marin E."/>
            <person name="Kohn T."/>
            <person name="Peeters S.H."/>
            <person name="Heuer A."/>
            <person name="Rast P."/>
            <person name="Oberbeckmann S."/>
            <person name="Bunk B."/>
            <person name="Jeske O."/>
            <person name="Meyerdierks A."/>
            <person name="Storesund J.E."/>
            <person name="Kallscheuer N."/>
            <person name="Luecker S."/>
            <person name="Lage O.M."/>
            <person name="Pohl T."/>
            <person name="Merkel B.J."/>
            <person name="Hornburger P."/>
            <person name="Mueller R.-W."/>
            <person name="Bruemmer F."/>
            <person name="Labrenz M."/>
            <person name="Spormann A.M."/>
            <person name="Op den Camp H."/>
            <person name="Overmann J."/>
            <person name="Amann R."/>
            <person name="Jetten M.S.M."/>
            <person name="Mascher T."/>
            <person name="Medema M.H."/>
            <person name="Devos D.P."/>
            <person name="Kaster A.-K."/>
            <person name="Ovreas L."/>
            <person name="Rohde M."/>
            <person name="Galperin M.Y."/>
            <person name="Jogler C."/>
        </authorList>
    </citation>
    <scope>NUCLEOTIDE SEQUENCE [LARGE SCALE GENOMIC DNA]</scope>
    <source>
        <strain evidence="7 8">ETA_A8</strain>
    </source>
</reference>
<dbReference type="GO" id="GO:1990904">
    <property type="term" value="C:ribonucleoprotein complex"/>
    <property type="evidence" value="ECO:0007669"/>
    <property type="project" value="UniProtKB-KW"/>
</dbReference>
<evidence type="ECO:0000256" key="4">
    <source>
        <dbReference type="ARBA" id="ARBA00035206"/>
    </source>
</evidence>
<organism evidence="7 8">
    <name type="scientific">Anatilimnocola aggregata</name>
    <dbReference type="NCBI Taxonomy" id="2528021"/>
    <lineage>
        <taxon>Bacteria</taxon>
        <taxon>Pseudomonadati</taxon>
        <taxon>Planctomycetota</taxon>
        <taxon>Planctomycetia</taxon>
        <taxon>Pirellulales</taxon>
        <taxon>Pirellulaceae</taxon>
        <taxon>Anatilimnocola</taxon>
    </lineage>
</organism>
<dbReference type="CDD" id="cd06089">
    <property type="entry name" value="KOW_RPL26"/>
    <property type="match status" value="1"/>
</dbReference>
<dbReference type="EMBL" id="CP036274">
    <property type="protein sequence ID" value="QDU30465.1"/>
    <property type="molecule type" value="Genomic_DNA"/>
</dbReference>
<dbReference type="InterPro" id="IPR057264">
    <property type="entry name" value="Ribosomal_uL24_C"/>
</dbReference>
<sequence>MHIRTNDIVQVIAGDEKDVKGKVLHIDREAGRITVEGVNRVYKHVRRSQRNPQGGRLSKEMPVQISNVLLVCPKCNKGVRTGVKVLENGTKQRVCRKCDASLGDISKSKKTAAAK</sequence>
<protein>
    <recommendedName>
        <fullName evidence="4 5">Large ribosomal subunit protein uL24</fullName>
    </recommendedName>
</protein>
<comment type="function">
    <text evidence="5">One of the proteins that surrounds the polypeptide exit tunnel on the outside of the subunit.</text>
</comment>
<dbReference type="GO" id="GO:0005840">
    <property type="term" value="C:ribosome"/>
    <property type="evidence" value="ECO:0007669"/>
    <property type="project" value="UniProtKB-KW"/>
</dbReference>
<dbReference type="InterPro" id="IPR005824">
    <property type="entry name" value="KOW"/>
</dbReference>
<dbReference type="Pfam" id="PF17136">
    <property type="entry name" value="ribosomal_L24"/>
    <property type="match status" value="1"/>
</dbReference>
<gene>
    <name evidence="5 7" type="primary">rplX</name>
    <name evidence="7" type="ORF">ETAA8_56050</name>
</gene>
<dbReference type="InterPro" id="IPR008991">
    <property type="entry name" value="Translation_prot_SH3-like_sf"/>
</dbReference>
<feature type="domain" description="KOW" evidence="6">
    <location>
        <begin position="2"/>
        <end position="29"/>
    </location>
</feature>
<dbReference type="KEGG" id="aagg:ETAA8_56050"/>
<dbReference type="InterPro" id="IPR003256">
    <property type="entry name" value="Ribosomal_uL24"/>
</dbReference>
<dbReference type="SMART" id="SM00739">
    <property type="entry name" value="KOW"/>
    <property type="match status" value="1"/>
</dbReference>
<evidence type="ECO:0000256" key="5">
    <source>
        <dbReference type="HAMAP-Rule" id="MF_01326"/>
    </source>
</evidence>
<comment type="similarity">
    <text evidence="1 5">Belongs to the universal ribosomal protein uL24 family.</text>
</comment>
<evidence type="ECO:0000256" key="1">
    <source>
        <dbReference type="ARBA" id="ARBA00010618"/>
    </source>
</evidence>
<comment type="function">
    <text evidence="5">One of two assembly initiator proteins, it binds directly to the 5'-end of the 23S rRNA, where it nucleates assembly of the 50S subunit.</text>
</comment>
<dbReference type="Gene3D" id="2.30.30.30">
    <property type="match status" value="1"/>
</dbReference>
<dbReference type="GO" id="GO:0003735">
    <property type="term" value="F:structural constituent of ribosome"/>
    <property type="evidence" value="ECO:0007669"/>
    <property type="project" value="InterPro"/>
</dbReference>
<dbReference type="AlphaFoldDB" id="A0A517YJR6"/>
<dbReference type="GO" id="GO:0019843">
    <property type="term" value="F:rRNA binding"/>
    <property type="evidence" value="ECO:0007669"/>
    <property type="project" value="UniProtKB-UniRule"/>
</dbReference>
<comment type="subunit">
    <text evidence="5">Part of the 50S ribosomal subunit.</text>
</comment>
<dbReference type="SUPFAM" id="SSF50104">
    <property type="entry name" value="Translation proteins SH3-like domain"/>
    <property type="match status" value="1"/>
</dbReference>
<evidence type="ECO:0000313" key="7">
    <source>
        <dbReference type="EMBL" id="QDU30465.1"/>
    </source>
</evidence>
<dbReference type="GO" id="GO:0006412">
    <property type="term" value="P:translation"/>
    <property type="evidence" value="ECO:0007669"/>
    <property type="project" value="UniProtKB-UniRule"/>
</dbReference>
<name>A0A517YJR6_9BACT</name>
<dbReference type="RefSeq" id="WP_145095970.1">
    <property type="nucleotide sequence ID" value="NZ_CP036274.1"/>
</dbReference>
<dbReference type="Proteomes" id="UP000315017">
    <property type="component" value="Chromosome"/>
</dbReference>
<dbReference type="HAMAP" id="MF_01326_B">
    <property type="entry name" value="Ribosomal_uL24_B"/>
    <property type="match status" value="1"/>
</dbReference>
<dbReference type="PANTHER" id="PTHR12903">
    <property type="entry name" value="MITOCHONDRIAL RIBOSOMAL PROTEIN L24"/>
    <property type="match status" value="1"/>
</dbReference>
<evidence type="ECO:0000313" key="8">
    <source>
        <dbReference type="Proteomes" id="UP000315017"/>
    </source>
</evidence>
<accession>A0A517YJR6</accession>
<dbReference type="Pfam" id="PF00467">
    <property type="entry name" value="KOW"/>
    <property type="match status" value="1"/>
</dbReference>
<dbReference type="OrthoDB" id="9807419at2"/>
<dbReference type="InterPro" id="IPR014722">
    <property type="entry name" value="Rib_uL2_dom2"/>
</dbReference>
<dbReference type="NCBIfam" id="TIGR01079">
    <property type="entry name" value="rplX_bact"/>
    <property type="match status" value="1"/>
</dbReference>
<keyword evidence="3 5" id="KW-0687">Ribonucleoprotein</keyword>
<keyword evidence="8" id="KW-1185">Reference proteome</keyword>
<evidence type="ECO:0000256" key="2">
    <source>
        <dbReference type="ARBA" id="ARBA00022980"/>
    </source>
</evidence>